<dbReference type="PANTHER" id="PTHR33164:SF99">
    <property type="entry name" value="MARR FAMILY REGULATORY PROTEIN"/>
    <property type="match status" value="1"/>
</dbReference>
<dbReference type="InterPro" id="IPR039422">
    <property type="entry name" value="MarR/SlyA-like"/>
</dbReference>
<dbReference type="PROSITE" id="PS50995">
    <property type="entry name" value="HTH_MARR_2"/>
    <property type="match status" value="1"/>
</dbReference>
<comment type="caution">
    <text evidence="2">The sequence shown here is derived from an EMBL/GenBank/DDBJ whole genome shotgun (WGS) entry which is preliminary data.</text>
</comment>
<dbReference type="GO" id="GO:0003700">
    <property type="term" value="F:DNA-binding transcription factor activity"/>
    <property type="evidence" value="ECO:0007669"/>
    <property type="project" value="InterPro"/>
</dbReference>
<evidence type="ECO:0000313" key="2">
    <source>
        <dbReference type="EMBL" id="MBJ8339462.1"/>
    </source>
</evidence>
<dbReference type="SUPFAM" id="SSF46785">
    <property type="entry name" value="Winged helix' DNA-binding domain"/>
    <property type="match status" value="1"/>
</dbReference>
<dbReference type="AlphaFoldDB" id="A0A934NQH0"/>
<feature type="domain" description="HTH marR-type" evidence="1">
    <location>
        <begin position="12"/>
        <end position="146"/>
    </location>
</feature>
<dbReference type="PRINTS" id="PR00598">
    <property type="entry name" value="HTHMARR"/>
</dbReference>
<dbReference type="GO" id="GO:0006950">
    <property type="term" value="P:response to stress"/>
    <property type="evidence" value="ECO:0007669"/>
    <property type="project" value="TreeGrafter"/>
</dbReference>
<dbReference type="Proteomes" id="UP000655868">
    <property type="component" value="Unassembled WGS sequence"/>
</dbReference>
<protein>
    <submittedName>
        <fullName evidence="2">MarR family transcriptional regulator</fullName>
    </submittedName>
</protein>
<dbReference type="InterPro" id="IPR000835">
    <property type="entry name" value="HTH_MarR-typ"/>
</dbReference>
<evidence type="ECO:0000313" key="3">
    <source>
        <dbReference type="Proteomes" id="UP000655868"/>
    </source>
</evidence>
<sequence length="151" mass="16877">MGLSQGVYVTEELHIGVLMFIAHRAAEKRILEALHRAGFTEITMAQARLGARIGPNGTRLNELAEQAQVAKQTATFLVDQLEKAGYAERVPDPTDGRARLVQITEFGKDLLPIARAEEARIDADWTAHIGVRRMKQLREALTMLREITDPY</sequence>
<accession>A0A934NQH0</accession>
<evidence type="ECO:0000259" key="1">
    <source>
        <dbReference type="PROSITE" id="PS50995"/>
    </source>
</evidence>
<dbReference type="PANTHER" id="PTHR33164">
    <property type="entry name" value="TRANSCRIPTIONAL REGULATOR, MARR FAMILY"/>
    <property type="match status" value="1"/>
</dbReference>
<keyword evidence="3" id="KW-1185">Reference proteome</keyword>
<organism evidence="2 3">
    <name type="scientific">Antrihabitans stalagmiti</name>
    <dbReference type="NCBI Taxonomy" id="2799499"/>
    <lineage>
        <taxon>Bacteria</taxon>
        <taxon>Bacillati</taxon>
        <taxon>Actinomycetota</taxon>
        <taxon>Actinomycetes</taxon>
        <taxon>Mycobacteriales</taxon>
        <taxon>Nocardiaceae</taxon>
        <taxon>Antrihabitans</taxon>
    </lineage>
</organism>
<name>A0A934NQH0_9NOCA</name>
<dbReference type="EMBL" id="JAEMNV010000003">
    <property type="protein sequence ID" value="MBJ8339462.1"/>
    <property type="molecule type" value="Genomic_DNA"/>
</dbReference>
<proteinExistence type="predicted"/>
<gene>
    <name evidence="2" type="ORF">JGU71_11245</name>
</gene>
<dbReference type="InterPro" id="IPR036388">
    <property type="entry name" value="WH-like_DNA-bd_sf"/>
</dbReference>
<dbReference type="InterPro" id="IPR036390">
    <property type="entry name" value="WH_DNA-bd_sf"/>
</dbReference>
<dbReference type="Gene3D" id="1.10.10.10">
    <property type="entry name" value="Winged helix-like DNA-binding domain superfamily/Winged helix DNA-binding domain"/>
    <property type="match status" value="1"/>
</dbReference>
<reference evidence="2" key="1">
    <citation type="submission" date="2020-12" db="EMBL/GenBank/DDBJ databases">
        <title>Antrihabitans popcorni sp. nov. and Antrihabitans auranticaus sp. nov., isolated from a larva cave.</title>
        <authorList>
            <person name="Lee S.D."/>
            <person name="Kim I.S."/>
        </authorList>
    </citation>
    <scope>NUCLEOTIDE SEQUENCE</scope>
    <source>
        <strain evidence="2">YC3-6</strain>
    </source>
</reference>
<dbReference type="Pfam" id="PF01047">
    <property type="entry name" value="MarR"/>
    <property type="match status" value="1"/>
</dbReference>
<dbReference type="SMART" id="SM00347">
    <property type="entry name" value="HTH_MARR"/>
    <property type="match status" value="1"/>
</dbReference>